<proteinExistence type="predicted"/>
<organism evidence="2 3">
    <name type="scientific">Candidatus Thiodictyon syntrophicum</name>
    <dbReference type="NCBI Taxonomy" id="1166950"/>
    <lineage>
        <taxon>Bacteria</taxon>
        <taxon>Pseudomonadati</taxon>
        <taxon>Pseudomonadota</taxon>
        <taxon>Gammaproteobacteria</taxon>
        <taxon>Chromatiales</taxon>
        <taxon>Chromatiaceae</taxon>
        <taxon>Thiodictyon</taxon>
    </lineage>
</organism>
<gene>
    <name evidence="2" type="ORF">THSYN_09595</name>
</gene>
<feature type="compositionally biased region" description="Gly residues" evidence="1">
    <location>
        <begin position="49"/>
        <end position="64"/>
    </location>
</feature>
<protein>
    <submittedName>
        <fullName evidence="2">Uncharacterized protein</fullName>
    </submittedName>
</protein>
<sequence>MDLCPHYGAVTLGIELKVWRDDAPAVSAARAASAAWAGGRPVPRAQRGPGAGPRGAAPGGVGGRAGRPCGAGCPGCLPGIAGGRRARPSSPCPGAGARRPRCARRPRVHRPG</sequence>
<name>A0A2K8U6Y3_9GAMM</name>
<reference evidence="2 3" key="1">
    <citation type="submission" date="2017-03" db="EMBL/GenBank/DDBJ databases">
        <title>Complete genome sequence of Candidatus 'Thiodictyon syntrophicum' sp. nov. strain Cad16T, a photolithoautotroph purple sulfur bacterium isolated from an alpine meromictic lake.</title>
        <authorList>
            <person name="Luedin S.M."/>
            <person name="Pothier J.F."/>
            <person name="Danza F."/>
            <person name="Storelli N."/>
            <person name="Wittwer M."/>
            <person name="Tonolla M."/>
        </authorList>
    </citation>
    <scope>NUCLEOTIDE SEQUENCE [LARGE SCALE GENOMIC DNA]</scope>
    <source>
        <strain evidence="2 3">Cad16T</strain>
    </source>
</reference>
<evidence type="ECO:0000313" key="2">
    <source>
        <dbReference type="EMBL" id="AUB81179.1"/>
    </source>
</evidence>
<accession>A0A2K8U6Y3</accession>
<feature type="compositionally biased region" description="Basic residues" evidence="1">
    <location>
        <begin position="98"/>
        <end position="112"/>
    </location>
</feature>
<evidence type="ECO:0000313" key="3">
    <source>
        <dbReference type="Proteomes" id="UP000232638"/>
    </source>
</evidence>
<keyword evidence="3" id="KW-1185">Reference proteome</keyword>
<dbReference type="Proteomes" id="UP000232638">
    <property type="component" value="Chromosome"/>
</dbReference>
<dbReference type="AlphaFoldDB" id="A0A2K8U6Y3"/>
<feature type="region of interest" description="Disordered" evidence="1">
    <location>
        <begin position="84"/>
        <end position="112"/>
    </location>
</feature>
<feature type="region of interest" description="Disordered" evidence="1">
    <location>
        <begin position="32"/>
        <end position="64"/>
    </location>
</feature>
<feature type="compositionally biased region" description="Low complexity" evidence="1">
    <location>
        <begin position="32"/>
        <end position="48"/>
    </location>
</feature>
<evidence type="ECO:0000256" key="1">
    <source>
        <dbReference type="SAM" id="MobiDB-lite"/>
    </source>
</evidence>
<dbReference type="EMBL" id="CP020370">
    <property type="protein sequence ID" value="AUB81179.1"/>
    <property type="molecule type" value="Genomic_DNA"/>
</dbReference>
<dbReference type="KEGG" id="tsy:THSYN_09595"/>